<proteinExistence type="predicted"/>
<dbReference type="STRING" id="470453.B0680_00375"/>
<dbReference type="InterPro" id="IPR036514">
    <property type="entry name" value="SGNH_hydro_sf"/>
</dbReference>
<evidence type="ECO:0000256" key="1">
    <source>
        <dbReference type="SAM" id="SignalP"/>
    </source>
</evidence>
<dbReference type="Gene3D" id="2.60.120.1360">
    <property type="match status" value="1"/>
</dbReference>
<dbReference type="RefSeq" id="WP_078253074.1">
    <property type="nucleotide sequence ID" value="NZ_MUYU01000002.1"/>
</dbReference>
<organism evidence="3 4">
    <name type="scientific">Moraxella pluranimalium</name>
    <dbReference type="NCBI Taxonomy" id="470453"/>
    <lineage>
        <taxon>Bacteria</taxon>
        <taxon>Pseudomonadati</taxon>
        <taxon>Pseudomonadota</taxon>
        <taxon>Gammaproteobacteria</taxon>
        <taxon>Moraxellales</taxon>
        <taxon>Moraxellaceae</taxon>
        <taxon>Moraxella</taxon>
    </lineage>
</organism>
<dbReference type="AlphaFoldDB" id="A0A1T0CVC4"/>
<name>A0A1T0CVC4_9GAMM</name>
<dbReference type="Gene3D" id="3.40.50.1110">
    <property type="entry name" value="SGNH hydrolase"/>
    <property type="match status" value="1"/>
</dbReference>
<keyword evidence="4" id="KW-1185">Reference proteome</keyword>
<dbReference type="SUPFAM" id="SSF52266">
    <property type="entry name" value="SGNH hydrolase"/>
    <property type="match status" value="1"/>
</dbReference>
<dbReference type="PANTHER" id="PTHR30383">
    <property type="entry name" value="THIOESTERASE 1/PROTEASE 1/LYSOPHOSPHOLIPASE L1"/>
    <property type="match status" value="1"/>
</dbReference>
<gene>
    <name evidence="3" type="ORF">B0680_00375</name>
</gene>
<evidence type="ECO:0000313" key="3">
    <source>
        <dbReference type="EMBL" id="OOS26277.1"/>
    </source>
</evidence>
<comment type="caution">
    <text evidence="3">The sequence shown here is derived from an EMBL/GenBank/DDBJ whole genome shotgun (WGS) entry which is preliminary data.</text>
</comment>
<dbReference type="EMBL" id="MUYU01000002">
    <property type="protein sequence ID" value="OOS26277.1"/>
    <property type="molecule type" value="Genomic_DNA"/>
</dbReference>
<feature type="signal peptide" evidence="1">
    <location>
        <begin position="1"/>
        <end position="24"/>
    </location>
</feature>
<dbReference type="Proteomes" id="UP000189800">
    <property type="component" value="Unassembled WGS sequence"/>
</dbReference>
<evidence type="ECO:0000259" key="2">
    <source>
        <dbReference type="Pfam" id="PF13472"/>
    </source>
</evidence>
<accession>A0A1T0CVC4</accession>
<feature type="domain" description="SGNH hydrolase-type esterase" evidence="2">
    <location>
        <begin position="283"/>
        <end position="429"/>
    </location>
</feature>
<sequence>MNSSKKIIPLFGLGAALLSSSALANNNGITTTIVKHDPNAAITITNSAPAFTTNAGNTVATKEYVPLEPNAPYNINHHLNRIENANEKTLGSLLTKWRSNDQPIVVAHFGDSHIQTGWQVGAIRKAFQQERGNAGRGMIFPYSIAKTYSQEDYSSSFTGTWKTSNSIYQPPKIGVGISGFVATTQSAHAQVNFAFSKSSQELGNVQAKLLFRALNGSYNITMSNDYTSQTKTVDSQFGDPTQEIVFDLPNSSKDLKITIEKNGSSNSTFEFHGLDLRNPNSKNGVVYHNLGVGGAAYTALLQQKFFEEQFANLKADLVVLDWGTNDVIYTNKIADNFESNVRKTIRKVRSINPNAAIVLPSVQEARFKGRNITVSEDYEALMRRIAFEEGCLYYDWYNISGGHNSVNLWKDLGFASKDTIHLNGKGYRVRAQLFANAMLSTLDAYK</sequence>
<dbReference type="GO" id="GO:0016788">
    <property type="term" value="F:hydrolase activity, acting on ester bonds"/>
    <property type="evidence" value="ECO:0007669"/>
    <property type="project" value="UniProtKB-ARBA"/>
</dbReference>
<dbReference type="InterPro" id="IPR013830">
    <property type="entry name" value="SGNH_hydro"/>
</dbReference>
<feature type="chain" id="PRO_5012256005" description="SGNH hydrolase-type esterase domain-containing protein" evidence="1">
    <location>
        <begin position="25"/>
        <end position="446"/>
    </location>
</feature>
<keyword evidence="1" id="KW-0732">Signal</keyword>
<protein>
    <recommendedName>
        <fullName evidence="2">SGNH hydrolase-type esterase domain-containing protein</fullName>
    </recommendedName>
</protein>
<dbReference type="InterPro" id="IPR051532">
    <property type="entry name" value="Ester_Hydrolysis_Enzymes"/>
</dbReference>
<dbReference type="Pfam" id="PF13472">
    <property type="entry name" value="Lipase_GDSL_2"/>
    <property type="match status" value="1"/>
</dbReference>
<reference evidence="3 4" key="1">
    <citation type="submission" date="2017-02" db="EMBL/GenBank/DDBJ databases">
        <title>Draft genome sequence of Moraxella pluranimalium CCUG 54913T type strain.</title>
        <authorList>
            <person name="Salva-Serra F."/>
            <person name="Engstrom-Jakobsson H."/>
            <person name="Thorell K."/>
            <person name="Jaen-Luchoro D."/>
            <person name="Gonzales-Siles L."/>
            <person name="Karlsson R."/>
            <person name="Yazdan S."/>
            <person name="Boulund F."/>
            <person name="Johnning A."/>
            <person name="Engstrand L."/>
            <person name="Kristiansson E."/>
            <person name="Moore E."/>
        </authorList>
    </citation>
    <scope>NUCLEOTIDE SEQUENCE [LARGE SCALE GENOMIC DNA]</scope>
    <source>
        <strain evidence="3 4">CCUG 54913</strain>
    </source>
</reference>
<dbReference type="OrthoDB" id="9786188at2"/>
<evidence type="ECO:0000313" key="4">
    <source>
        <dbReference type="Proteomes" id="UP000189800"/>
    </source>
</evidence>